<dbReference type="AlphaFoldDB" id="A0A078IBV3"/>
<reference evidence="1" key="3">
    <citation type="submission" date="2021-01" db="EMBL/GenBank/DDBJ databases">
        <authorList>
            <consortium name="Genoscope - CEA"/>
            <person name="William W."/>
        </authorList>
    </citation>
    <scope>NUCLEOTIDE SEQUENCE</scope>
</reference>
<dbReference type="Gramene" id="CDY47316">
    <property type="protein sequence ID" value="CDY47316"/>
    <property type="gene ID" value="GSBRNA2T00087153001"/>
</dbReference>
<keyword evidence="3" id="KW-1185">Reference proteome</keyword>
<dbReference type="EMBL" id="HG994362">
    <property type="protein sequence ID" value="CAF2222044.1"/>
    <property type="molecule type" value="Genomic_DNA"/>
</dbReference>
<reference evidence="2" key="2">
    <citation type="submission" date="2014-06" db="EMBL/GenBank/DDBJ databases">
        <authorList>
            <person name="Genoscope - CEA"/>
        </authorList>
    </citation>
    <scope>NUCLEOTIDE SEQUENCE</scope>
</reference>
<reference evidence="2 3" key="1">
    <citation type="journal article" date="2014" name="Science">
        <title>Plant genetics. Early allopolyploid evolution in the post-Neolithic Brassica napus oilseed genome.</title>
        <authorList>
            <person name="Chalhoub B."/>
            <person name="Denoeud F."/>
            <person name="Liu S."/>
            <person name="Parkin I.A."/>
            <person name="Tang H."/>
            <person name="Wang X."/>
            <person name="Chiquet J."/>
            <person name="Belcram H."/>
            <person name="Tong C."/>
            <person name="Samans B."/>
            <person name="Correa M."/>
            <person name="Da Silva C."/>
            <person name="Just J."/>
            <person name="Falentin C."/>
            <person name="Koh C.S."/>
            <person name="Le Clainche I."/>
            <person name="Bernard M."/>
            <person name="Bento P."/>
            <person name="Noel B."/>
            <person name="Labadie K."/>
            <person name="Alberti A."/>
            <person name="Charles M."/>
            <person name="Arnaud D."/>
            <person name="Guo H."/>
            <person name="Daviaud C."/>
            <person name="Alamery S."/>
            <person name="Jabbari K."/>
            <person name="Zhao M."/>
            <person name="Edger P.P."/>
            <person name="Chelaifa H."/>
            <person name="Tack D."/>
            <person name="Lassalle G."/>
            <person name="Mestiri I."/>
            <person name="Schnel N."/>
            <person name="Le Paslier M.C."/>
            <person name="Fan G."/>
            <person name="Renault V."/>
            <person name="Bayer P.E."/>
            <person name="Golicz A.A."/>
            <person name="Manoli S."/>
            <person name="Lee T.H."/>
            <person name="Thi V.H."/>
            <person name="Chalabi S."/>
            <person name="Hu Q."/>
            <person name="Fan C."/>
            <person name="Tollenaere R."/>
            <person name="Lu Y."/>
            <person name="Battail C."/>
            <person name="Shen J."/>
            <person name="Sidebottom C.H."/>
            <person name="Wang X."/>
            <person name="Canaguier A."/>
            <person name="Chauveau A."/>
            <person name="Berard A."/>
            <person name="Deniot G."/>
            <person name="Guan M."/>
            <person name="Liu Z."/>
            <person name="Sun F."/>
            <person name="Lim Y.P."/>
            <person name="Lyons E."/>
            <person name="Town C.D."/>
            <person name="Bancroft I."/>
            <person name="Wang X."/>
            <person name="Meng J."/>
            <person name="Ma J."/>
            <person name="Pires J.C."/>
            <person name="King G.J."/>
            <person name="Brunel D."/>
            <person name="Delourme R."/>
            <person name="Renard M."/>
            <person name="Aury J.M."/>
            <person name="Adams K.L."/>
            <person name="Batley J."/>
            <person name="Snowdon R.J."/>
            <person name="Tost J."/>
            <person name="Edwards D."/>
            <person name="Zhou Y."/>
            <person name="Hua W."/>
            <person name="Sharpe A.G."/>
            <person name="Paterson A.H."/>
            <person name="Guan C."/>
            <person name="Wincker P."/>
        </authorList>
    </citation>
    <scope>NUCLEOTIDE SEQUENCE [LARGE SCALE GENOMIC DNA]</scope>
    <source>
        <strain evidence="3">cv. Darmor-bzh</strain>
    </source>
</reference>
<dbReference type="PaxDb" id="3708-A0A078IBV3"/>
<gene>
    <name evidence="2" type="primary">BnaAnng08900D</name>
    <name evidence="1" type="ORF">DARMORV10_A08P06600.1</name>
    <name evidence="2" type="ORF">GSBRNA2T00087153001</name>
</gene>
<proteinExistence type="predicted"/>
<dbReference type="Proteomes" id="UP001295469">
    <property type="component" value="Chromosome A08"/>
</dbReference>
<dbReference type="Proteomes" id="UP000028999">
    <property type="component" value="Unassembled WGS sequence"/>
</dbReference>
<organism evidence="2 3">
    <name type="scientific">Brassica napus</name>
    <name type="common">Rape</name>
    <dbReference type="NCBI Taxonomy" id="3708"/>
    <lineage>
        <taxon>Eukaryota</taxon>
        <taxon>Viridiplantae</taxon>
        <taxon>Streptophyta</taxon>
        <taxon>Embryophyta</taxon>
        <taxon>Tracheophyta</taxon>
        <taxon>Spermatophyta</taxon>
        <taxon>Magnoliopsida</taxon>
        <taxon>eudicotyledons</taxon>
        <taxon>Gunneridae</taxon>
        <taxon>Pentapetalae</taxon>
        <taxon>rosids</taxon>
        <taxon>malvids</taxon>
        <taxon>Brassicales</taxon>
        <taxon>Brassicaceae</taxon>
        <taxon>Brassiceae</taxon>
        <taxon>Brassica</taxon>
    </lineage>
</organism>
<sequence>MIKARVAYKSLIIVSLKRHEESYPKLLKLLAPFSSSFNLCNEERILKDLSSPHVISYYVKRYDSMYLLEHKFLASIVGHSY</sequence>
<protein>
    <submittedName>
        <fullName evidence="1">(rape) hypothetical protein</fullName>
    </submittedName>
    <submittedName>
        <fullName evidence="2">BnaAnng08900D protein</fullName>
    </submittedName>
</protein>
<name>A0A078IBV3_BRANA</name>
<dbReference type="EMBL" id="LK032708">
    <property type="protein sequence ID" value="CDY47316.1"/>
    <property type="molecule type" value="Genomic_DNA"/>
</dbReference>
<evidence type="ECO:0000313" key="2">
    <source>
        <dbReference type="EMBL" id="CDY47316.1"/>
    </source>
</evidence>
<evidence type="ECO:0000313" key="3">
    <source>
        <dbReference type="Proteomes" id="UP000028999"/>
    </source>
</evidence>
<evidence type="ECO:0000313" key="1">
    <source>
        <dbReference type="EMBL" id="CAF2222044.1"/>
    </source>
</evidence>
<accession>A0A078IBV3</accession>